<dbReference type="RefSeq" id="WP_127837873.1">
    <property type="nucleotide sequence ID" value="NZ_CADFGE010000021.1"/>
</dbReference>
<dbReference type="Proteomes" id="UP000518681">
    <property type="component" value="Unassembled WGS sequence"/>
</dbReference>
<evidence type="ECO:0000313" key="2">
    <source>
        <dbReference type="EMBL" id="AJZ56465.1"/>
    </source>
</evidence>
<reference evidence="3 5" key="2">
    <citation type="submission" date="2020-08" db="EMBL/GenBank/DDBJ databases">
        <title>Genomic Encyclopedia of Type Strains, Phase IV (KMG-V): Genome sequencing to study the core and pangenomes of soil and plant-associated prokaryotes.</title>
        <authorList>
            <person name="Whitman W."/>
        </authorList>
    </citation>
    <scope>NUCLEOTIDE SEQUENCE [LARGE SCALE GENOMIC DNA]</scope>
    <source>
        <strain evidence="3 5">SEMIA 4013</strain>
    </source>
</reference>
<geneLocation type="plasmid" evidence="2 4">
    <name>pBIL</name>
</geneLocation>
<evidence type="ECO:0000313" key="3">
    <source>
        <dbReference type="EMBL" id="MBB6205208.1"/>
    </source>
</evidence>
<protein>
    <submittedName>
        <fullName evidence="3">Uncharacterized protein</fullName>
    </submittedName>
</protein>
<dbReference type="EMBL" id="JACIIK010000011">
    <property type="protein sequence ID" value="MBB6205208.1"/>
    <property type="molecule type" value="Genomic_DNA"/>
</dbReference>
<keyword evidence="1" id="KW-1133">Transmembrane helix</keyword>
<keyword evidence="1" id="KW-0812">Transmembrane</keyword>
<keyword evidence="2" id="KW-0614">Plasmid</keyword>
<sequence>MSDVLCRVAKDGHAKLDRSAGTFRLGLFFDPLEPVVLAKSGRTDTASLADTDVPVELGANFSPVGSPAYSRAVSVHLTNKMTAIPPFDVLARNYGAEIVRFRGLSTISMACKVDRAVDIGFTSRRQSLLALLFRSAPRFEIAQGVFAYGPGATSASEFISADDSLRVALSLLLSSFRCSVEWSGNAVSVRVSSGVVDADATGGQRFLSNLALIAERLNAIGNKPMVIDRRREGYGPLLIRKITLTACFVTPLIVLLAVRYWVRRG</sequence>
<evidence type="ECO:0000256" key="1">
    <source>
        <dbReference type="SAM" id="Phobius"/>
    </source>
</evidence>
<evidence type="ECO:0000313" key="5">
    <source>
        <dbReference type="Proteomes" id="UP000518681"/>
    </source>
</evidence>
<feature type="transmembrane region" description="Helical" evidence="1">
    <location>
        <begin position="238"/>
        <end position="262"/>
    </location>
</feature>
<evidence type="ECO:0000313" key="4">
    <source>
        <dbReference type="Proteomes" id="UP000032614"/>
    </source>
</evidence>
<proteinExistence type="predicted"/>
<dbReference type="EMBL" id="CP010024">
    <property type="protein sequence ID" value="AJZ56465.1"/>
    <property type="molecule type" value="Genomic_DNA"/>
</dbReference>
<gene>
    <name evidence="3" type="ORF">GGD69_006102</name>
    <name evidence="2" type="ORF">OI25_8012</name>
</gene>
<name>A0AAW3V3N9_9BURK</name>
<keyword evidence="1" id="KW-0472">Membrane</keyword>
<organism evidence="3 5">
    <name type="scientific">Paraburkholderia fungorum</name>
    <dbReference type="NCBI Taxonomy" id="134537"/>
    <lineage>
        <taxon>Bacteria</taxon>
        <taxon>Pseudomonadati</taxon>
        <taxon>Pseudomonadota</taxon>
        <taxon>Betaproteobacteria</taxon>
        <taxon>Burkholderiales</taxon>
        <taxon>Burkholderiaceae</taxon>
        <taxon>Paraburkholderia</taxon>
    </lineage>
</organism>
<reference evidence="2 4" key="1">
    <citation type="journal article" date="2015" name="Genome Announc.">
        <title>Complete genome sequences for 59 burkholderia isolates, both pathogenic and near neighbor.</title>
        <authorList>
            <person name="Johnson S.L."/>
            <person name="Bishop-Lilly K.A."/>
            <person name="Ladner J.T."/>
            <person name="Daligault H.E."/>
            <person name="Davenport K.W."/>
            <person name="Jaissle J."/>
            <person name="Frey K.G."/>
            <person name="Koroleva G.I."/>
            <person name="Bruce D.C."/>
            <person name="Coyne S.R."/>
            <person name="Broomall S.M."/>
            <person name="Li P.E."/>
            <person name="Teshima H."/>
            <person name="Gibbons H.S."/>
            <person name="Palacios G.F."/>
            <person name="Rosenzweig C.N."/>
            <person name="Redden C.L."/>
            <person name="Xu Y."/>
            <person name="Minogue T.D."/>
            <person name="Chain P.S."/>
        </authorList>
    </citation>
    <scope>NUCLEOTIDE SEQUENCE [LARGE SCALE GENOMIC DNA]</scope>
    <source>
        <strain evidence="2 4">ATCC BAA-463</strain>
        <plasmid evidence="2 4">pBIL</plasmid>
    </source>
</reference>
<accession>A0AAW3V3N9</accession>
<dbReference type="KEGG" id="bfn:OI25_8012"/>
<dbReference type="Proteomes" id="UP000032614">
    <property type="component" value="Plasmid pBIL"/>
</dbReference>
<dbReference type="GeneID" id="66521067"/>
<dbReference type="AlphaFoldDB" id="A0AAW3V3N9"/>